<dbReference type="AlphaFoldDB" id="A0A2S0WS88"/>
<sequence length="277" mass="29735">MPSRPAPAAIDMIVLYVGMFAQSIFSPSWASCVFMCTSLFREAEAASSGLNIYTCMGYSLIGVDTMLAMTTRPVRTTTQERSSTRQRALVDAAAELLIEHGPAAVTHRRVAAEAGVPAGSANYYFPSKAVLYAEAVRRAEEIRRDGAMAYALAVPERSRTPEETARLLIEAFYAPGLDTDVLTVRLEPMLAAHRDPELRATMTEFRPGHLAALRVVLRRSGHAAVADGPDVDLLAQMIDASLMYAGLTGDDDPVAAAARSVGRLLELADRGAPPPDA</sequence>
<dbReference type="PROSITE" id="PS50977">
    <property type="entry name" value="HTH_TETR_2"/>
    <property type="match status" value="1"/>
</dbReference>
<dbReference type="InterPro" id="IPR001647">
    <property type="entry name" value="HTH_TetR"/>
</dbReference>
<dbReference type="Proteomes" id="UP000244384">
    <property type="component" value="Chromosome"/>
</dbReference>
<proteinExistence type="predicted"/>
<dbReference type="GO" id="GO:0003700">
    <property type="term" value="F:DNA-binding transcription factor activity"/>
    <property type="evidence" value="ECO:0007669"/>
    <property type="project" value="TreeGrafter"/>
</dbReference>
<name>A0A2S0WS88_9ACTN</name>
<dbReference type="PANTHER" id="PTHR30055">
    <property type="entry name" value="HTH-TYPE TRANSCRIPTIONAL REGULATOR RUTR"/>
    <property type="match status" value="1"/>
</dbReference>
<dbReference type="EMBL" id="CP026952">
    <property type="protein sequence ID" value="AWB94199.1"/>
    <property type="molecule type" value="Genomic_DNA"/>
</dbReference>
<dbReference type="PANTHER" id="PTHR30055:SF226">
    <property type="entry name" value="HTH-TYPE TRANSCRIPTIONAL REGULATOR PKSA"/>
    <property type="match status" value="1"/>
</dbReference>
<dbReference type="GO" id="GO:0000976">
    <property type="term" value="F:transcription cis-regulatory region binding"/>
    <property type="evidence" value="ECO:0007669"/>
    <property type="project" value="TreeGrafter"/>
</dbReference>
<dbReference type="PROSITE" id="PS51257">
    <property type="entry name" value="PROKAR_LIPOPROTEIN"/>
    <property type="match status" value="1"/>
</dbReference>
<dbReference type="InterPro" id="IPR050109">
    <property type="entry name" value="HTH-type_TetR-like_transc_reg"/>
</dbReference>
<dbReference type="PRINTS" id="PR00455">
    <property type="entry name" value="HTHTETR"/>
</dbReference>
<evidence type="ECO:0000313" key="3">
    <source>
        <dbReference type="Proteomes" id="UP000244384"/>
    </source>
</evidence>
<protein>
    <submittedName>
        <fullName evidence="2">Uncharacterized protein</fullName>
    </submittedName>
</protein>
<organism evidence="2 3">
    <name type="scientific">Aeromicrobium chenweiae</name>
    <dbReference type="NCBI Taxonomy" id="2079793"/>
    <lineage>
        <taxon>Bacteria</taxon>
        <taxon>Bacillati</taxon>
        <taxon>Actinomycetota</taxon>
        <taxon>Actinomycetes</taxon>
        <taxon>Propionibacteriales</taxon>
        <taxon>Nocardioidaceae</taxon>
        <taxon>Aeromicrobium</taxon>
    </lineage>
</organism>
<dbReference type="Pfam" id="PF17940">
    <property type="entry name" value="TetR_C_31"/>
    <property type="match status" value="1"/>
</dbReference>
<keyword evidence="1" id="KW-0238">DNA-binding</keyword>
<dbReference type="KEGG" id="aez:C3E78_14595"/>
<gene>
    <name evidence="2" type="ORF">C3E78_14595</name>
</gene>
<dbReference type="InterPro" id="IPR041583">
    <property type="entry name" value="TetR_C_31"/>
</dbReference>
<accession>A0A2S0WS88</accession>
<evidence type="ECO:0000313" key="2">
    <source>
        <dbReference type="EMBL" id="AWB94199.1"/>
    </source>
</evidence>
<dbReference type="Gene3D" id="1.10.357.10">
    <property type="entry name" value="Tetracycline Repressor, domain 2"/>
    <property type="match status" value="1"/>
</dbReference>
<dbReference type="InterPro" id="IPR009057">
    <property type="entry name" value="Homeodomain-like_sf"/>
</dbReference>
<keyword evidence="3" id="KW-1185">Reference proteome</keyword>
<accession>A0A5F2EXJ2</accession>
<dbReference type="SUPFAM" id="SSF46689">
    <property type="entry name" value="Homeodomain-like"/>
    <property type="match status" value="1"/>
</dbReference>
<dbReference type="Pfam" id="PF00440">
    <property type="entry name" value="TetR_N"/>
    <property type="match status" value="1"/>
</dbReference>
<evidence type="ECO:0000256" key="1">
    <source>
        <dbReference type="ARBA" id="ARBA00023125"/>
    </source>
</evidence>
<reference evidence="3" key="1">
    <citation type="submission" date="2018-01" db="EMBL/GenBank/DDBJ databases">
        <authorList>
            <person name="Li J."/>
        </authorList>
    </citation>
    <scope>NUCLEOTIDE SEQUENCE [LARGE SCALE GENOMIC DNA]</scope>
    <source>
        <strain evidence="3">592</strain>
    </source>
</reference>